<name>A0A9W8QE32_AKAMU</name>
<organism evidence="2 3">
    <name type="scientific">Akanthomyces muscarius</name>
    <name type="common">Entomopathogenic fungus</name>
    <name type="synonym">Lecanicillium muscarium</name>
    <dbReference type="NCBI Taxonomy" id="2231603"/>
    <lineage>
        <taxon>Eukaryota</taxon>
        <taxon>Fungi</taxon>
        <taxon>Dikarya</taxon>
        <taxon>Ascomycota</taxon>
        <taxon>Pezizomycotina</taxon>
        <taxon>Sordariomycetes</taxon>
        <taxon>Hypocreomycetidae</taxon>
        <taxon>Hypocreales</taxon>
        <taxon>Cordycipitaceae</taxon>
        <taxon>Akanthomyces</taxon>
    </lineage>
</organism>
<accession>A0A9W8QE32</accession>
<dbReference type="RefSeq" id="XP_056053876.1">
    <property type="nucleotide sequence ID" value="XM_056196761.1"/>
</dbReference>
<dbReference type="EMBL" id="JAJHUN010000008">
    <property type="protein sequence ID" value="KAJ4153218.1"/>
    <property type="molecule type" value="Genomic_DNA"/>
</dbReference>
<reference evidence="2" key="1">
    <citation type="journal article" date="2023" name="Access Microbiol">
        <title>De-novo genome assembly for Akanthomyces muscarius, a biocontrol agent of insect agricultural pests.</title>
        <authorList>
            <person name="Erdos Z."/>
            <person name="Studholme D.J."/>
            <person name="Raymond B."/>
            <person name="Sharma M."/>
        </authorList>
    </citation>
    <scope>NUCLEOTIDE SEQUENCE</scope>
    <source>
        <strain evidence="2">Ve6</strain>
    </source>
</reference>
<evidence type="ECO:0000313" key="3">
    <source>
        <dbReference type="Proteomes" id="UP001144673"/>
    </source>
</evidence>
<feature type="region of interest" description="Disordered" evidence="1">
    <location>
        <begin position="1"/>
        <end position="21"/>
    </location>
</feature>
<protein>
    <submittedName>
        <fullName evidence="2">Uncharacterized protein</fullName>
    </submittedName>
</protein>
<dbReference type="Proteomes" id="UP001144673">
    <property type="component" value="Chromosome 5"/>
</dbReference>
<dbReference type="GeneID" id="80896874"/>
<evidence type="ECO:0000256" key="1">
    <source>
        <dbReference type="SAM" id="MobiDB-lite"/>
    </source>
</evidence>
<comment type="caution">
    <text evidence="2">The sequence shown here is derived from an EMBL/GenBank/DDBJ whole genome shotgun (WGS) entry which is preliminary data.</text>
</comment>
<dbReference type="AlphaFoldDB" id="A0A9W8QE32"/>
<dbReference type="KEGG" id="amus:LMH87_009715"/>
<keyword evidence="3" id="KW-1185">Reference proteome</keyword>
<gene>
    <name evidence="2" type="ORF">LMH87_009715</name>
</gene>
<sequence length="153" mass="16931">MTESDEGKQTLGCPARQPPLRGFPAKMADYAAKRAALGRSPSPPPEIRCKVLISSEDGIVFSAGRLQELAEMPELPEVLEVPFAKHFAGSQPEGPTSKNTIRKICICDITLSEMGLVHEKAYVERYGDMECIWYQGRWLNVDVVLGLKRVLIS</sequence>
<evidence type="ECO:0000313" key="2">
    <source>
        <dbReference type="EMBL" id="KAJ4153218.1"/>
    </source>
</evidence>
<proteinExistence type="predicted"/>